<keyword evidence="2 4" id="KW-0378">Hydrolase</keyword>
<feature type="domain" description="Neutral/alkaline non-lysosomal ceramidase N-terminal" evidence="7">
    <location>
        <begin position="47"/>
        <end position="522"/>
    </location>
</feature>
<dbReference type="Pfam" id="PF17048">
    <property type="entry name" value="Ceramidse_alk_C"/>
    <property type="match status" value="1"/>
</dbReference>
<proteinExistence type="inferred from homology"/>
<accession>A0A7I9VAX5</accession>
<evidence type="ECO:0000313" key="10">
    <source>
        <dbReference type="Proteomes" id="UP000444960"/>
    </source>
</evidence>
<feature type="chain" id="PRO_5029774688" description="Neutral ceramidase" evidence="6">
    <location>
        <begin position="25"/>
        <end position="688"/>
    </location>
</feature>
<keyword evidence="4" id="KW-0746">Sphingolipid metabolism</keyword>
<dbReference type="GO" id="GO:0046514">
    <property type="term" value="P:ceramide catabolic process"/>
    <property type="evidence" value="ECO:0007669"/>
    <property type="project" value="InterPro"/>
</dbReference>
<feature type="signal peptide" evidence="6">
    <location>
        <begin position="1"/>
        <end position="24"/>
    </location>
</feature>
<feature type="binding site" evidence="3">
    <location>
        <position position="247"/>
    </location>
    <ligand>
        <name>Zn(2+)</name>
        <dbReference type="ChEBI" id="CHEBI:29105"/>
    </ligand>
</feature>
<keyword evidence="6" id="KW-0732">Signal</keyword>
<name>A0A7I9VAX5_9ACTN</name>
<gene>
    <name evidence="9" type="ORF">nbrc107696_29720</name>
</gene>
<comment type="similarity">
    <text evidence="1 4">Belongs to the neutral ceramidase family.</text>
</comment>
<dbReference type="GO" id="GO:0016020">
    <property type="term" value="C:membrane"/>
    <property type="evidence" value="ECO:0007669"/>
    <property type="project" value="GOC"/>
</dbReference>
<dbReference type="OrthoDB" id="6899210at2"/>
<evidence type="ECO:0000256" key="4">
    <source>
        <dbReference type="RuleBase" id="RU366019"/>
    </source>
</evidence>
<keyword evidence="10" id="KW-1185">Reference proteome</keyword>
<dbReference type="InterPro" id="IPR006311">
    <property type="entry name" value="TAT_signal"/>
</dbReference>
<comment type="caution">
    <text evidence="9">The sequence shown here is derived from an EMBL/GenBank/DDBJ whole genome shotgun (WGS) entry which is preliminary data.</text>
</comment>
<dbReference type="GO" id="GO:0046872">
    <property type="term" value="F:metal ion binding"/>
    <property type="evidence" value="ECO:0007669"/>
    <property type="project" value="UniProtKB-KW"/>
</dbReference>
<dbReference type="EC" id="3.5.1.23" evidence="4"/>
<dbReference type="GO" id="GO:0042759">
    <property type="term" value="P:long-chain fatty acid biosynthetic process"/>
    <property type="evidence" value="ECO:0007669"/>
    <property type="project" value="TreeGrafter"/>
</dbReference>
<evidence type="ECO:0000313" key="9">
    <source>
        <dbReference type="EMBL" id="GEE02526.1"/>
    </source>
</evidence>
<dbReference type="EMBL" id="BJOV01000005">
    <property type="protein sequence ID" value="GEE02526.1"/>
    <property type="molecule type" value="Genomic_DNA"/>
</dbReference>
<dbReference type="Gene3D" id="2.60.40.2300">
    <property type="entry name" value="Neutral/alkaline non-lysosomal ceramidase, C-terminal domain"/>
    <property type="match status" value="1"/>
</dbReference>
<dbReference type="InterPro" id="IPR031331">
    <property type="entry name" value="NEUT/ALK_ceramidase_C"/>
</dbReference>
<dbReference type="GO" id="GO:0005576">
    <property type="term" value="C:extracellular region"/>
    <property type="evidence" value="ECO:0007669"/>
    <property type="project" value="TreeGrafter"/>
</dbReference>
<evidence type="ECO:0000256" key="6">
    <source>
        <dbReference type="SAM" id="SignalP"/>
    </source>
</evidence>
<dbReference type="InterPro" id="IPR038445">
    <property type="entry name" value="NCDase_C_sf"/>
</dbReference>
<dbReference type="InterPro" id="IPR031329">
    <property type="entry name" value="NEUT/ALK_ceramidase_N"/>
</dbReference>
<organism evidence="9 10">
    <name type="scientific">Gordonia spumicola</name>
    <dbReference type="NCBI Taxonomy" id="589161"/>
    <lineage>
        <taxon>Bacteria</taxon>
        <taxon>Bacillati</taxon>
        <taxon>Actinomycetota</taxon>
        <taxon>Actinomycetes</taxon>
        <taxon>Mycobacteriales</taxon>
        <taxon>Gordoniaceae</taxon>
        <taxon>Gordonia</taxon>
    </lineage>
</organism>
<evidence type="ECO:0000256" key="5">
    <source>
        <dbReference type="SAM" id="MobiDB-lite"/>
    </source>
</evidence>
<dbReference type="PANTHER" id="PTHR12670">
    <property type="entry name" value="CERAMIDASE"/>
    <property type="match status" value="1"/>
</dbReference>
<evidence type="ECO:0000256" key="1">
    <source>
        <dbReference type="ARBA" id="ARBA00009835"/>
    </source>
</evidence>
<dbReference type="Pfam" id="PF04734">
    <property type="entry name" value="Ceramidase_alk"/>
    <property type="match status" value="1"/>
</dbReference>
<keyword evidence="3" id="KW-0479">Metal-binding</keyword>
<feature type="binding site" evidence="3">
    <location>
        <position position="457"/>
    </location>
    <ligand>
        <name>Zn(2+)</name>
        <dbReference type="ChEBI" id="CHEBI:29105"/>
    </ligand>
</feature>
<dbReference type="AlphaFoldDB" id="A0A7I9VAX5"/>
<dbReference type="PROSITE" id="PS51318">
    <property type="entry name" value="TAT"/>
    <property type="match status" value="1"/>
</dbReference>
<dbReference type="InterPro" id="IPR006823">
    <property type="entry name" value="Ceramidase_alk"/>
</dbReference>
<dbReference type="RefSeq" id="WP_161896193.1">
    <property type="nucleotide sequence ID" value="NZ_BJOV01000005.1"/>
</dbReference>
<evidence type="ECO:0000259" key="8">
    <source>
        <dbReference type="Pfam" id="PF17048"/>
    </source>
</evidence>
<evidence type="ECO:0000256" key="3">
    <source>
        <dbReference type="PIRSR" id="PIRSR606823-2"/>
    </source>
</evidence>
<feature type="region of interest" description="Disordered" evidence="5">
    <location>
        <begin position="535"/>
        <end position="557"/>
    </location>
</feature>
<evidence type="ECO:0000256" key="2">
    <source>
        <dbReference type="ARBA" id="ARBA00022801"/>
    </source>
</evidence>
<protein>
    <recommendedName>
        <fullName evidence="4">Neutral ceramidase</fullName>
        <ecNumber evidence="4">3.5.1.23</ecNumber>
    </recommendedName>
</protein>
<dbReference type="PANTHER" id="PTHR12670:SF1">
    <property type="entry name" value="NEUTRAL CERAMIDASE"/>
    <property type="match status" value="1"/>
</dbReference>
<comment type="catalytic activity">
    <reaction evidence="4">
        <text>an N-acylsphing-4-enine + H2O = sphing-4-enine + a fatty acid</text>
        <dbReference type="Rhea" id="RHEA:20856"/>
        <dbReference type="ChEBI" id="CHEBI:15377"/>
        <dbReference type="ChEBI" id="CHEBI:28868"/>
        <dbReference type="ChEBI" id="CHEBI:52639"/>
        <dbReference type="ChEBI" id="CHEBI:57756"/>
        <dbReference type="EC" id="3.5.1.23"/>
    </reaction>
</comment>
<feature type="binding site" evidence="3">
    <location>
        <position position="493"/>
    </location>
    <ligand>
        <name>Zn(2+)</name>
        <dbReference type="ChEBI" id="CHEBI:29105"/>
    </ligand>
</feature>
<sequence length="688" mass="73837">MSDISRRSVLQAAAIGATATAATAALGGASFDQAGAARADGTSSNGYLVGAGKGDMTGAIAGQGMMGYSDAEQVAKGMLQRTWARAFIIADAVSGQRVLFITADIACVFTSHHNLLLSALSKKYGDTYNVHNVNINATHNHNSCGGTSWDYAYVLAAMGHRHNSLQAEIAGLLDAVDEAHRSLAPGTVELGHDELHDASANRSMPAFSLNPADDRRHFPQHIDPQVTAIRLRQGGTTIGEITWFATHGTSLTDNNFQIGPDNKGYAAYLAEQRTDGLVAAHAQTNAGDMTPNLWLRKMNPGGPTEDHRTNRILIGRRQDEAGQRALAGARAMSKGGVYTASRYLNLHDMHISGHYTPNGKSTRTSPAIMGMAAAATSMEDNNRSQLSILHEGMRNEFAMALGAGKVPTPEPWMVDVQAPKADLFPLGLLPPRPWIEQRLPIQMIRIGDLVLAAMPSETTIIAGLRIRRLVADAMNMPLENVLLQGYSNGYSQYTVTPEEYVAQQYEGGESLFGRWTLCAYMQEFHSMARTMAAGSRKPAGVRPANRDDLQPDLLGGQPADTPMPGYKFGQVVSKVPSTAKVGTTVAASFCGAFPTNKIRRGKGTKGYFAVEKFTGTGWTVAYNDDHESTELTWVRPGGSASASKVTVSWHIPRNTPAGDYRIRYYGDVKSGSGALREITGTTGRIKVG</sequence>
<dbReference type="GO" id="GO:0017040">
    <property type="term" value="F:N-acylsphingosine amidohydrolase activity"/>
    <property type="evidence" value="ECO:0007669"/>
    <property type="project" value="UniProtKB-UniRule"/>
</dbReference>
<evidence type="ECO:0000259" key="7">
    <source>
        <dbReference type="Pfam" id="PF04734"/>
    </source>
</evidence>
<feature type="binding site" evidence="3">
    <location>
        <position position="139"/>
    </location>
    <ligand>
        <name>Zn(2+)</name>
        <dbReference type="ChEBI" id="CHEBI:29105"/>
    </ligand>
</feature>
<keyword evidence="4" id="KW-0443">Lipid metabolism</keyword>
<dbReference type="GO" id="GO:0046512">
    <property type="term" value="P:sphingosine biosynthetic process"/>
    <property type="evidence" value="ECO:0007669"/>
    <property type="project" value="TreeGrafter"/>
</dbReference>
<reference evidence="10" key="1">
    <citation type="submission" date="2019-06" db="EMBL/GenBank/DDBJ databases">
        <title>Gordonia isolated from sludge of a wastewater treatment plant.</title>
        <authorList>
            <person name="Tamura T."/>
            <person name="Aoyama K."/>
            <person name="Kang Y."/>
            <person name="Saito S."/>
            <person name="Akiyama N."/>
            <person name="Yazawa K."/>
            <person name="Gonoi T."/>
            <person name="Mikami Y."/>
        </authorList>
    </citation>
    <scope>NUCLEOTIDE SEQUENCE [LARGE SCALE GENOMIC DNA]</scope>
    <source>
        <strain evidence="10">NBRC 107696</strain>
    </source>
</reference>
<comment type="cofactor">
    <cofactor evidence="3">
        <name>Zn(2+)</name>
        <dbReference type="ChEBI" id="CHEBI:29105"/>
    </cofactor>
    <text evidence="3">Binds 1 zinc ion per subunit.</text>
</comment>
<dbReference type="Proteomes" id="UP000444960">
    <property type="component" value="Unassembled WGS sequence"/>
</dbReference>
<keyword evidence="3" id="KW-0862">Zinc</keyword>
<feature type="domain" description="Neutral/alkaline non-lysosomal ceramidase C-terminal" evidence="8">
    <location>
        <begin position="524"/>
        <end position="685"/>
    </location>
</feature>